<proteinExistence type="predicted"/>
<dbReference type="Proteomes" id="UP000503349">
    <property type="component" value="Chromosome 23"/>
</dbReference>
<reference evidence="1 2" key="1">
    <citation type="submission" date="2019-02" db="EMBL/GenBank/DDBJ databases">
        <title>Opniocepnalus argus genome.</title>
        <authorList>
            <person name="Zhou C."/>
            <person name="Xiao S."/>
        </authorList>
    </citation>
    <scope>NUCLEOTIDE SEQUENCE [LARGE SCALE GENOMIC DNA]</scope>
    <source>
        <strain evidence="1">OARG1902GOOAL</strain>
        <tissue evidence="1">Muscle</tissue>
    </source>
</reference>
<dbReference type="EMBL" id="CM015734">
    <property type="protein sequence ID" value="KAF3706043.1"/>
    <property type="molecule type" value="Genomic_DNA"/>
</dbReference>
<sequence length="75" mass="8435">MAKPFGPRCQCETHVPTFGVLETKPASGWILTICCDPQLQTESESEHMGHFRTRLRGTHAQQNDEDKVKTRLPVG</sequence>
<name>A0A6G1QUR3_CHAAH</name>
<accession>A0A6G1QUR3</accession>
<gene>
    <name evidence="1" type="ORF">EXN66_Car021734</name>
</gene>
<evidence type="ECO:0000313" key="1">
    <source>
        <dbReference type="EMBL" id="KAF3706043.1"/>
    </source>
</evidence>
<organism evidence="1 2">
    <name type="scientific">Channa argus</name>
    <name type="common">Northern snakehead</name>
    <name type="synonym">Ophicephalus argus</name>
    <dbReference type="NCBI Taxonomy" id="215402"/>
    <lineage>
        <taxon>Eukaryota</taxon>
        <taxon>Metazoa</taxon>
        <taxon>Chordata</taxon>
        <taxon>Craniata</taxon>
        <taxon>Vertebrata</taxon>
        <taxon>Euteleostomi</taxon>
        <taxon>Actinopterygii</taxon>
        <taxon>Neopterygii</taxon>
        <taxon>Teleostei</taxon>
        <taxon>Neoteleostei</taxon>
        <taxon>Acanthomorphata</taxon>
        <taxon>Anabantaria</taxon>
        <taxon>Anabantiformes</taxon>
        <taxon>Channoidei</taxon>
        <taxon>Channidae</taxon>
        <taxon>Channa</taxon>
    </lineage>
</organism>
<protein>
    <submittedName>
        <fullName evidence="1">Uncharacterized protein</fullName>
    </submittedName>
</protein>
<dbReference type="AlphaFoldDB" id="A0A6G1QUR3"/>
<reference evidence="2" key="2">
    <citation type="submission" date="2019-02" db="EMBL/GenBank/DDBJ databases">
        <title>Opniocepnalus argus Var Kimnra genome.</title>
        <authorList>
            <person name="Zhou C."/>
            <person name="Xiao S."/>
        </authorList>
    </citation>
    <scope>NUCLEOTIDE SEQUENCE [LARGE SCALE GENOMIC DNA]</scope>
</reference>
<keyword evidence="2" id="KW-1185">Reference proteome</keyword>
<evidence type="ECO:0000313" key="2">
    <source>
        <dbReference type="Proteomes" id="UP000503349"/>
    </source>
</evidence>